<dbReference type="RefSeq" id="WP_108965978.1">
    <property type="nucleotide sequence ID" value="NZ_CP022189.1"/>
</dbReference>
<dbReference type="EMBL" id="CP022189">
    <property type="protein sequence ID" value="AWI83747.1"/>
    <property type="molecule type" value="Genomic_DNA"/>
</dbReference>
<feature type="chain" id="PRO_5015886547" description="Oxygen tolerance" evidence="2">
    <location>
        <begin position="19"/>
        <end position="422"/>
    </location>
</feature>
<proteinExistence type="predicted"/>
<dbReference type="OrthoDB" id="7699970at2"/>
<evidence type="ECO:0000313" key="3">
    <source>
        <dbReference type="EMBL" id="AWI83747.1"/>
    </source>
</evidence>
<reference evidence="3 4" key="1">
    <citation type="submission" date="2017-06" db="EMBL/GenBank/DDBJ databases">
        <title>Yangia sp. YSBP01 complete genome sequence.</title>
        <authorList>
            <person name="Woo J.-H."/>
            <person name="Kim H.-S."/>
        </authorList>
    </citation>
    <scope>NUCLEOTIDE SEQUENCE [LARGE SCALE GENOMIC DNA]</scope>
    <source>
        <strain evidence="3 4">YSBP01</strain>
    </source>
</reference>
<sequence>MIRILCVLVLLLPLPLRAQEPEDMPQLIVDFPETEAIPGQPLSLRLTVLVPSFMPRPPVWPSLEAPNLLVRLPSRSTNPVSERIGGETWAGISRHYRISPMVPGQVVLPPQEVLVTWQDVGAGEARQVTLTTGPIAFSGVVPDGAEGLDPFIAASELSLTQQIEGEPGTMVPGDSLKRQVTVAVTGVSPMFLPQLLAPAELPGVAAYPDEPRLSESDDRGALSGTRVESVTYLAEAGGGGALPEVRLEWYDTDDGVVKTASAPGIELRIDGPPPGRSAPLDPARLALLAGAAVLALGLLCFGLRVLLPALSRRRAERRARVLASEGHAWRALMRVIAARDHVALRPALDLWAGRVEGPDPRRAAPVEAALLALGAQRYGGQETGAGDTAWTGLRGALEAARPREARGARQAALPPLNPGGAL</sequence>
<dbReference type="PANTHER" id="PTHR40940">
    <property type="entry name" value="PROTEIN BATD-RELATED"/>
    <property type="match status" value="1"/>
</dbReference>
<keyword evidence="1" id="KW-0812">Transmembrane</keyword>
<accession>A0A2U8HCU5</accession>
<dbReference type="Proteomes" id="UP000244915">
    <property type="component" value="Chromosome 1"/>
</dbReference>
<keyword evidence="1" id="KW-0472">Membrane</keyword>
<dbReference type="InterPro" id="IPR025738">
    <property type="entry name" value="BatD"/>
</dbReference>
<protein>
    <recommendedName>
        <fullName evidence="5">Oxygen tolerance</fullName>
    </recommendedName>
</protein>
<evidence type="ECO:0000256" key="1">
    <source>
        <dbReference type="SAM" id="Phobius"/>
    </source>
</evidence>
<dbReference type="KEGG" id="ypac:CEW88_08695"/>
<name>A0A2U8HCU5_9RHOB</name>
<keyword evidence="2" id="KW-0732">Signal</keyword>
<evidence type="ECO:0000313" key="4">
    <source>
        <dbReference type="Proteomes" id="UP000244915"/>
    </source>
</evidence>
<dbReference type="AlphaFoldDB" id="A0A2U8HCU5"/>
<evidence type="ECO:0008006" key="5">
    <source>
        <dbReference type="Google" id="ProtNLM"/>
    </source>
</evidence>
<keyword evidence="1" id="KW-1133">Transmembrane helix</keyword>
<evidence type="ECO:0000256" key="2">
    <source>
        <dbReference type="SAM" id="SignalP"/>
    </source>
</evidence>
<gene>
    <name evidence="3" type="ORF">CEW88_08695</name>
</gene>
<organism evidence="3 4">
    <name type="scientific">Alloyangia pacifica</name>
    <dbReference type="NCBI Taxonomy" id="311180"/>
    <lineage>
        <taxon>Bacteria</taxon>
        <taxon>Pseudomonadati</taxon>
        <taxon>Pseudomonadota</taxon>
        <taxon>Alphaproteobacteria</taxon>
        <taxon>Rhodobacterales</taxon>
        <taxon>Roseobacteraceae</taxon>
        <taxon>Alloyangia</taxon>
    </lineage>
</organism>
<feature type="signal peptide" evidence="2">
    <location>
        <begin position="1"/>
        <end position="18"/>
    </location>
</feature>
<dbReference type="PANTHER" id="PTHR40940:SF1">
    <property type="entry name" value="PROTEIN BATD"/>
    <property type="match status" value="1"/>
</dbReference>
<feature type="transmembrane region" description="Helical" evidence="1">
    <location>
        <begin position="285"/>
        <end position="307"/>
    </location>
</feature>